<dbReference type="RefSeq" id="WP_046955366.1">
    <property type="nucleotide sequence ID" value="NZ_LCYI01000022.1"/>
</dbReference>
<evidence type="ECO:0000256" key="1">
    <source>
        <dbReference type="SAM" id="Phobius"/>
    </source>
</evidence>
<dbReference type="EMBL" id="LCYI01000022">
    <property type="protein sequence ID" value="KLA29508.1"/>
    <property type="molecule type" value="Genomic_DNA"/>
</dbReference>
<keyword evidence="1" id="KW-0472">Membrane</keyword>
<evidence type="ECO:0000313" key="2">
    <source>
        <dbReference type="EMBL" id="KLA29508.1"/>
    </source>
</evidence>
<reference evidence="2 3" key="1">
    <citation type="submission" date="2015-04" db="EMBL/GenBank/DDBJ databases">
        <title>Draft Genome Sequences of Eight Spore-Forming Food Isolates of Bacillus cereus Genome sequencing.</title>
        <authorList>
            <person name="Krawcyk A.O."/>
            <person name="de Jong A."/>
            <person name="Eijlander R.T."/>
            <person name="Berendsen E.M."/>
            <person name="Holsappel S."/>
            <person name="Wells-Bennik M."/>
            <person name="Kuipers O.P."/>
        </authorList>
    </citation>
    <scope>NUCLEOTIDE SEQUENCE [LARGE SCALE GENOMIC DNA]</scope>
    <source>
        <strain evidence="2 3">B4077</strain>
    </source>
</reference>
<gene>
    <name evidence="2" type="ORF">B4077_3569</name>
</gene>
<sequence length="410" mass="49379">MDKTTLIYQIPIEEKEVKRFYYLNKIANNVSKIKWVLAFITLLLVTYSYNVNISFHQTNFVITDYLIVSLFFGWILSVLSSFFNHFFAFLLVNRSYKFIQNPKLEQKKVLLILADRLLFTFYHKHFVYSPDYHFASYFKSRIKEFHKNQSSKLHKCEEHTYISKKDKLCIHCWDSIKNANKFFIEFSNWINLIYTFLLVLLAFSFIFIQNDIANLIFLFYLLFRTLSRSTEIIFAFYKDVVRVNFALFEDLSQKNKAERIIYMHKWRYSNLRKPARISLAVHSLIEMALTFSLLYFLVTKVFYEQMLQSPSIVNLISYSNLMHYDTMKNLINFSSNFYNYFLYGVSMSFFNFSYTNYNLWIWNLLHVWQVIVSIVLIILSVASYLGLEDNMEKRDEEFFKQLEIQEDISK</sequence>
<protein>
    <submittedName>
        <fullName evidence="2">Uncharacterized protein</fullName>
    </submittedName>
</protein>
<feature type="transmembrane region" description="Helical" evidence="1">
    <location>
        <begin position="189"/>
        <end position="208"/>
    </location>
</feature>
<comment type="caution">
    <text evidence="2">The sequence shown here is derived from an EMBL/GenBank/DDBJ whole genome shotgun (WGS) entry which is preliminary data.</text>
</comment>
<dbReference type="PATRIC" id="fig|1396.428.peg.4668"/>
<proteinExistence type="predicted"/>
<feature type="transmembrane region" description="Helical" evidence="1">
    <location>
        <begin position="35"/>
        <end position="53"/>
    </location>
</feature>
<feature type="transmembrane region" description="Helical" evidence="1">
    <location>
        <begin position="277"/>
        <end position="298"/>
    </location>
</feature>
<feature type="transmembrane region" description="Helical" evidence="1">
    <location>
        <begin position="65"/>
        <end position="88"/>
    </location>
</feature>
<evidence type="ECO:0000313" key="3">
    <source>
        <dbReference type="Proteomes" id="UP000035214"/>
    </source>
</evidence>
<feature type="transmembrane region" description="Helical" evidence="1">
    <location>
        <begin position="337"/>
        <end position="354"/>
    </location>
</feature>
<feature type="transmembrane region" description="Helical" evidence="1">
    <location>
        <begin position="366"/>
        <end position="387"/>
    </location>
</feature>
<name>A0A0G8EYW2_BACCE</name>
<accession>A0A0G8EYW2</accession>
<organism evidence="2 3">
    <name type="scientific">Bacillus cereus</name>
    <dbReference type="NCBI Taxonomy" id="1396"/>
    <lineage>
        <taxon>Bacteria</taxon>
        <taxon>Bacillati</taxon>
        <taxon>Bacillota</taxon>
        <taxon>Bacilli</taxon>
        <taxon>Bacillales</taxon>
        <taxon>Bacillaceae</taxon>
        <taxon>Bacillus</taxon>
        <taxon>Bacillus cereus group</taxon>
    </lineage>
</organism>
<dbReference type="Proteomes" id="UP000035214">
    <property type="component" value="Unassembled WGS sequence"/>
</dbReference>
<keyword evidence="1" id="KW-0812">Transmembrane</keyword>
<keyword evidence="1" id="KW-1133">Transmembrane helix</keyword>
<dbReference type="AlphaFoldDB" id="A0A0G8EYW2"/>